<dbReference type="InterPro" id="IPR000467">
    <property type="entry name" value="G_patch_dom"/>
</dbReference>
<feature type="compositionally biased region" description="Basic residues" evidence="1">
    <location>
        <begin position="219"/>
        <end position="235"/>
    </location>
</feature>
<name>A0A7S2TQ68_9EUKA</name>
<feature type="compositionally biased region" description="Low complexity" evidence="1">
    <location>
        <begin position="262"/>
        <end position="278"/>
    </location>
</feature>
<evidence type="ECO:0000256" key="1">
    <source>
        <dbReference type="SAM" id="MobiDB-lite"/>
    </source>
</evidence>
<dbReference type="SMART" id="SM00443">
    <property type="entry name" value="G_patch"/>
    <property type="match status" value="1"/>
</dbReference>
<dbReference type="Pfam" id="PF01585">
    <property type="entry name" value="G-patch"/>
    <property type="match status" value="1"/>
</dbReference>
<feature type="region of interest" description="Disordered" evidence="1">
    <location>
        <begin position="1"/>
        <end position="22"/>
    </location>
</feature>
<dbReference type="EMBL" id="HBHP01013411">
    <property type="protein sequence ID" value="CAD9760800.1"/>
    <property type="molecule type" value="Transcribed_RNA"/>
</dbReference>
<reference evidence="3" key="1">
    <citation type="submission" date="2021-01" db="EMBL/GenBank/DDBJ databases">
        <authorList>
            <person name="Corre E."/>
            <person name="Pelletier E."/>
            <person name="Niang G."/>
            <person name="Scheremetjew M."/>
            <person name="Finn R."/>
            <person name="Kale V."/>
            <person name="Holt S."/>
            <person name="Cochrane G."/>
            <person name="Meng A."/>
            <person name="Brown T."/>
            <person name="Cohen L."/>
        </authorList>
    </citation>
    <scope>NUCLEOTIDE SEQUENCE</scope>
    <source>
        <strain evidence="3">CCMP622</strain>
    </source>
</reference>
<dbReference type="SUPFAM" id="SSF57667">
    <property type="entry name" value="beta-beta-alpha zinc fingers"/>
    <property type="match status" value="1"/>
</dbReference>
<feature type="compositionally biased region" description="Basic residues" evidence="1">
    <location>
        <begin position="315"/>
        <end position="324"/>
    </location>
</feature>
<gene>
    <name evidence="3" type="ORF">LSP00402_LOCUS8352</name>
</gene>
<dbReference type="PROSITE" id="PS50174">
    <property type="entry name" value="G_PATCH"/>
    <property type="match status" value="1"/>
</dbReference>
<dbReference type="PANTHER" id="PTHR47251">
    <property type="entry name" value="FINGER DOMAIN PROTEIN, PUTATIVE (AFU_ORTHOLOGUE AFUA_3G04180)-RELATED"/>
    <property type="match status" value="1"/>
</dbReference>
<feature type="compositionally biased region" description="Basic and acidic residues" evidence="1">
    <location>
        <begin position="252"/>
        <end position="261"/>
    </location>
</feature>
<dbReference type="InterPro" id="IPR036236">
    <property type="entry name" value="Znf_C2H2_sf"/>
</dbReference>
<proteinExistence type="predicted"/>
<dbReference type="PROSITE" id="PS00028">
    <property type="entry name" value="ZINC_FINGER_C2H2_1"/>
    <property type="match status" value="1"/>
</dbReference>
<accession>A0A7S2TQ68</accession>
<dbReference type="PANTHER" id="PTHR47251:SF1">
    <property type="entry name" value="FINGER DOMAIN PROTEIN, PUTATIVE (AFU_ORTHOLOGUE AFUA_3G04180)-RELATED"/>
    <property type="match status" value="1"/>
</dbReference>
<feature type="domain" description="G-patch" evidence="2">
    <location>
        <begin position="85"/>
        <end position="133"/>
    </location>
</feature>
<dbReference type="GO" id="GO:0003676">
    <property type="term" value="F:nucleic acid binding"/>
    <property type="evidence" value="ECO:0007669"/>
    <property type="project" value="InterPro"/>
</dbReference>
<protein>
    <recommendedName>
        <fullName evidence="2">G-patch domain-containing protein</fullName>
    </recommendedName>
</protein>
<sequence>MAHPAPQGQIPQKRRNNFRDVEGGIEALATRYGEGNSAEAVRKREEEEILKMGPDFSLPRGRPKEDFDFSSQNVEQISAKTPLSSKNKGYQLLMKMGWKKGDGCGKSGQGIVEPVMLKVQEHGMSVGIGKDREWDEQAEAATANRKLLLVEKKETFEEVMARTEMALKEEQKREVVREIQKVFRCEDCDKQYVNITQYEEHCNSYDHHHTVRLREMRRQHQQRKMGSKSKRKKAADRREDRQLAARIARAQKMAEEKDKSQKLQQQQQSASAATSDTSARPKMSFSFDNANKKSADAGGKGSEGKPKISMSFGMNKKKKGKRKPINFSMSFGAKKKR</sequence>
<feature type="region of interest" description="Disordered" evidence="1">
    <location>
        <begin position="216"/>
        <end position="337"/>
    </location>
</feature>
<dbReference type="AlphaFoldDB" id="A0A7S2TQ68"/>
<evidence type="ECO:0000259" key="2">
    <source>
        <dbReference type="PROSITE" id="PS50174"/>
    </source>
</evidence>
<dbReference type="InterPro" id="IPR013087">
    <property type="entry name" value="Znf_C2H2_type"/>
</dbReference>
<organism evidence="3">
    <name type="scientific">Lotharella oceanica</name>
    <dbReference type="NCBI Taxonomy" id="641309"/>
    <lineage>
        <taxon>Eukaryota</taxon>
        <taxon>Sar</taxon>
        <taxon>Rhizaria</taxon>
        <taxon>Cercozoa</taxon>
        <taxon>Chlorarachniophyceae</taxon>
        <taxon>Lotharella</taxon>
    </lineage>
</organism>
<evidence type="ECO:0000313" key="3">
    <source>
        <dbReference type="EMBL" id="CAD9760800.1"/>
    </source>
</evidence>